<evidence type="ECO:0000259" key="1">
    <source>
        <dbReference type="Pfam" id="PF12680"/>
    </source>
</evidence>
<proteinExistence type="predicted"/>
<dbReference type="OrthoDB" id="1115105at2"/>
<dbReference type="EMBL" id="CP014870">
    <property type="protein sequence ID" value="ANJ57762.1"/>
    <property type="molecule type" value="Genomic_DNA"/>
</dbReference>
<protein>
    <submittedName>
        <fullName evidence="2">Transcriptional regulator</fullName>
    </submittedName>
</protein>
<evidence type="ECO:0000313" key="2">
    <source>
        <dbReference type="EMBL" id="ANJ57762.1"/>
    </source>
</evidence>
<name>A0A191YXZ3_9PSED</name>
<gene>
    <name evidence="2" type="ORF">PMA3_22405</name>
</gene>
<dbReference type="AlphaFoldDB" id="A0A191YXZ3"/>
<dbReference type="KEGG" id="psil:PMA3_22405"/>
<dbReference type="InterPro" id="IPR032710">
    <property type="entry name" value="NTF2-like_dom_sf"/>
</dbReference>
<dbReference type="Proteomes" id="UP000078354">
    <property type="component" value="Chromosome"/>
</dbReference>
<reference evidence="2 3" key="1">
    <citation type="journal article" date="2018" name="Syst. Appl. Microbiol.">
        <title>Pseudomonas silesiensis sp. nov. strain A3T isolated from a biological pesticide sewage treatment plant and analysis of the complete genome sequence.</title>
        <authorList>
            <person name="Kaminski M.A."/>
            <person name="Furmanczyk E.M."/>
            <person name="Sobczak A."/>
            <person name="Dziembowski A."/>
            <person name="Lipinski L."/>
        </authorList>
    </citation>
    <scope>NUCLEOTIDE SEQUENCE [LARGE SCALE GENOMIC DNA]</scope>
    <source>
        <strain evidence="2 3">A3</strain>
    </source>
</reference>
<dbReference type="Gene3D" id="3.10.450.50">
    <property type="match status" value="1"/>
</dbReference>
<dbReference type="STRING" id="1853130.PMA3_22405"/>
<keyword evidence="3" id="KW-1185">Reference proteome</keyword>
<dbReference type="Pfam" id="PF12680">
    <property type="entry name" value="SnoaL_2"/>
    <property type="match status" value="1"/>
</dbReference>
<dbReference type="SUPFAM" id="SSF54427">
    <property type="entry name" value="NTF2-like"/>
    <property type="match status" value="1"/>
</dbReference>
<evidence type="ECO:0000313" key="3">
    <source>
        <dbReference type="Proteomes" id="UP000078354"/>
    </source>
</evidence>
<feature type="domain" description="SnoaL-like" evidence="1">
    <location>
        <begin position="11"/>
        <end position="105"/>
    </location>
</feature>
<organism evidence="2 3">
    <name type="scientific">Pseudomonas silesiensis</name>
    <dbReference type="NCBI Taxonomy" id="1853130"/>
    <lineage>
        <taxon>Bacteria</taxon>
        <taxon>Pseudomonadati</taxon>
        <taxon>Pseudomonadota</taxon>
        <taxon>Gammaproteobacteria</taxon>
        <taxon>Pseudomonadales</taxon>
        <taxon>Pseudomonadaceae</taxon>
        <taxon>Pseudomonas</taxon>
    </lineage>
</organism>
<sequence length="140" mass="16308">MSAYLRHFADTFATLNADSLHRLGELYSNDVQFRDPLHQLDGLPALRRYFEKLYTHVEDIRYDLLDVDETAPGHGYLRWNLHFRHPRLSRGQPISLQGCSHLRWAQQVYLHHDYFDAGALLYEHVPVLGGVIGWLKGRLA</sequence>
<dbReference type="InterPro" id="IPR037401">
    <property type="entry name" value="SnoaL-like"/>
</dbReference>
<dbReference type="RefSeq" id="WP_064679240.1">
    <property type="nucleotide sequence ID" value="NZ_CP014870.1"/>
</dbReference>
<accession>A0A191YXZ3</accession>